<dbReference type="GO" id="GO:0006353">
    <property type="term" value="P:DNA-templated transcription termination"/>
    <property type="evidence" value="ECO:0007669"/>
    <property type="project" value="UniProtKB-KW"/>
</dbReference>
<organism evidence="4 5">
    <name type="scientific">Abrus precatorius</name>
    <name type="common">Indian licorice</name>
    <name type="synonym">Glycine abrus</name>
    <dbReference type="NCBI Taxonomy" id="3816"/>
    <lineage>
        <taxon>Eukaryota</taxon>
        <taxon>Viridiplantae</taxon>
        <taxon>Streptophyta</taxon>
        <taxon>Embryophyta</taxon>
        <taxon>Tracheophyta</taxon>
        <taxon>Spermatophyta</taxon>
        <taxon>Magnoliopsida</taxon>
        <taxon>eudicotyledons</taxon>
        <taxon>Gunneridae</taxon>
        <taxon>Pentapetalae</taxon>
        <taxon>rosids</taxon>
        <taxon>fabids</taxon>
        <taxon>Fabales</taxon>
        <taxon>Fabaceae</taxon>
        <taxon>Papilionoideae</taxon>
        <taxon>50 kb inversion clade</taxon>
        <taxon>NPAAA clade</taxon>
        <taxon>indigoferoid/millettioid clade</taxon>
        <taxon>Abreae</taxon>
        <taxon>Abrus</taxon>
    </lineage>
</organism>
<dbReference type="FunFam" id="1.25.70.10:FF:000019">
    <property type="entry name" value="mTERF family protein"/>
    <property type="match status" value="1"/>
</dbReference>
<protein>
    <submittedName>
        <fullName evidence="5">Transcription termination factor MTEF18, mitochondrial-like</fullName>
    </submittedName>
</protein>
<dbReference type="InterPro" id="IPR038538">
    <property type="entry name" value="MTERF_sf"/>
</dbReference>
<proteinExistence type="inferred from homology"/>
<keyword evidence="2" id="KW-0805">Transcription regulation</keyword>
<sequence length="579" mass="66516">MISQLCRNHNFLFFPCIHEKPFATQHPFSVSLKAPSFCGSKVTHVPRVSRVHSIQSYYSVKRVSRYVTAKVQDVLLDYLHSSRGYSFIDAEFISKNSPFFVQGLVSEFHAQDDDVARCLRKFLRYNPINEFEPFFESLGISPHELHLFLPRGMMFLSDDHVLLENFHALSNYGIPRNRIGKIYKETKEVFGYPSELLLSKIRAYENLCLSRSVVIKLAVCCPSLLVGETSRELVMILDWLKKIGIEHDWIGKYLSCSKSYDLKRMLDAMQFLHKVGYSEKQMHNLFKENPVLLMEGIGKKLYAFLGLSLKLGLSKNVIYSSFIEYPYIMSNKCAKNLLRVIGFLCYVGMETKDISHILAKHMHLLSLHPLKGPKAVCWQLKIGKADLCQIIKDDPRKLISLASKLKQNSAVQLSCDDPSKHLEKTTFLLKLGYAENSEEMAKAVKRFRGRGDQLQERFDCLVQAGLDYNIAIKMIKQAPMILNQNKVVIQKKIDFLRNILGYPLESVVAFPVYLCYDLGRITLRLSMYAWVKERKAAKPMMTLSTILASSEEKFVKYFVNVHPEGSTVWEGLKRLSQKD</sequence>
<dbReference type="AlphaFoldDB" id="A0A8B8JI77"/>
<evidence type="ECO:0000313" key="5">
    <source>
        <dbReference type="RefSeq" id="XP_027330934.1"/>
    </source>
</evidence>
<dbReference type="PANTHER" id="PTHR13068">
    <property type="entry name" value="CGI-12 PROTEIN-RELATED"/>
    <property type="match status" value="1"/>
</dbReference>
<dbReference type="Proteomes" id="UP000694853">
    <property type="component" value="Unplaced"/>
</dbReference>
<evidence type="ECO:0000256" key="2">
    <source>
        <dbReference type="ARBA" id="ARBA00022472"/>
    </source>
</evidence>
<keyword evidence="4" id="KW-1185">Reference proteome</keyword>
<reference evidence="5" key="2">
    <citation type="submission" date="2025-08" db="UniProtKB">
        <authorList>
            <consortium name="RefSeq"/>
        </authorList>
    </citation>
    <scope>IDENTIFICATION</scope>
    <source>
        <tissue evidence="5">Young leaves</tissue>
    </source>
</reference>
<evidence type="ECO:0000313" key="4">
    <source>
        <dbReference type="Proteomes" id="UP000694853"/>
    </source>
</evidence>
<keyword evidence="2" id="KW-0806">Transcription termination</keyword>
<dbReference type="Gene3D" id="1.25.70.10">
    <property type="entry name" value="Transcription termination factor 3, mitochondrial"/>
    <property type="match status" value="2"/>
</dbReference>
<dbReference type="PANTHER" id="PTHR13068:SF103">
    <property type="entry name" value="MITOCHONDRIAL TRANSCRIPTION TERMINATION FACTOR FAMILY PROTEIN"/>
    <property type="match status" value="1"/>
</dbReference>
<dbReference type="OrthoDB" id="764594at2759"/>
<keyword evidence="3" id="KW-0809">Transit peptide</keyword>
<name>A0A8B8JI77_ABRPR</name>
<dbReference type="GO" id="GO:0003676">
    <property type="term" value="F:nucleic acid binding"/>
    <property type="evidence" value="ECO:0007669"/>
    <property type="project" value="InterPro"/>
</dbReference>
<keyword evidence="2" id="KW-0804">Transcription</keyword>
<gene>
    <name evidence="5" type="primary">LOC113846643</name>
</gene>
<dbReference type="KEGG" id="aprc:113846643"/>
<accession>A0A8B8JI77</accession>
<dbReference type="RefSeq" id="XP_027330934.1">
    <property type="nucleotide sequence ID" value="XM_027475133.1"/>
</dbReference>
<dbReference type="SMART" id="SM00733">
    <property type="entry name" value="Mterf"/>
    <property type="match status" value="5"/>
</dbReference>
<evidence type="ECO:0000256" key="1">
    <source>
        <dbReference type="ARBA" id="ARBA00007692"/>
    </source>
</evidence>
<reference evidence="4" key="1">
    <citation type="journal article" date="2019" name="Toxins">
        <title>Detection of Abrin-Like and Prepropulchellin-Like Toxin Genes and Transcripts Using Whole Genome Sequencing and Full-Length Transcript Sequencing of Abrus precatorius.</title>
        <authorList>
            <person name="Hovde B.T."/>
            <person name="Daligault H.E."/>
            <person name="Hanschen E.R."/>
            <person name="Kunde Y.A."/>
            <person name="Johnson M.B."/>
            <person name="Starkenburg S.R."/>
            <person name="Johnson S.L."/>
        </authorList>
    </citation>
    <scope>NUCLEOTIDE SEQUENCE [LARGE SCALE GENOMIC DNA]</scope>
</reference>
<dbReference type="GeneID" id="113846643"/>
<comment type="similarity">
    <text evidence="1">Belongs to the mTERF family.</text>
</comment>
<evidence type="ECO:0000256" key="3">
    <source>
        <dbReference type="ARBA" id="ARBA00022946"/>
    </source>
</evidence>
<dbReference type="InterPro" id="IPR003690">
    <property type="entry name" value="MTERF"/>
</dbReference>
<dbReference type="Pfam" id="PF02536">
    <property type="entry name" value="mTERF"/>
    <property type="match status" value="1"/>
</dbReference>